<dbReference type="Proteomes" id="UP000311605">
    <property type="component" value="Unassembled WGS sequence"/>
</dbReference>
<name>A0A5C4XPG2_9HYPH</name>
<comment type="caution">
    <text evidence="1">The sequence shown here is derived from an EMBL/GenBank/DDBJ whole genome shotgun (WGS) entry which is preliminary data.</text>
</comment>
<dbReference type="RefSeq" id="WP_139671442.1">
    <property type="nucleotide sequence ID" value="NZ_VDMN01000001.1"/>
</dbReference>
<dbReference type="EMBL" id="VDMN01000001">
    <property type="protein sequence ID" value="TNM64851.1"/>
    <property type="molecule type" value="Genomic_DNA"/>
</dbReference>
<evidence type="ECO:0000313" key="1">
    <source>
        <dbReference type="EMBL" id="TNM64851.1"/>
    </source>
</evidence>
<dbReference type="AlphaFoldDB" id="A0A5C4XPG2"/>
<protein>
    <submittedName>
        <fullName evidence="1">Uncharacterized protein</fullName>
    </submittedName>
</protein>
<sequence length="95" mass="10437">MATPFRLLGYLVDPYPLACGPGMGMIGNVKNALAHLPALIYPDDPFEIAFKNFNLVIGQIDRPAIPQNMTNANFLRFARPLQKVALRLHGSVMAT</sequence>
<accession>A0A5C4XPG2</accession>
<proteinExistence type="predicted"/>
<organism evidence="1 2">
    <name type="scientific">Aliirhizobium smilacinae</name>
    <dbReference type="NCBI Taxonomy" id="1395944"/>
    <lineage>
        <taxon>Bacteria</taxon>
        <taxon>Pseudomonadati</taxon>
        <taxon>Pseudomonadota</taxon>
        <taxon>Alphaproteobacteria</taxon>
        <taxon>Hyphomicrobiales</taxon>
        <taxon>Rhizobiaceae</taxon>
        <taxon>Aliirhizobium</taxon>
    </lineage>
</organism>
<reference evidence="1 2" key="1">
    <citation type="submission" date="2019-06" db="EMBL/GenBank/DDBJ databases">
        <title>The draft genome of Rhizobium smilacinae PTYR-5.</title>
        <authorList>
            <person name="Liu L."/>
            <person name="Li L."/>
            <person name="Zhang X."/>
        </authorList>
    </citation>
    <scope>NUCLEOTIDE SEQUENCE [LARGE SCALE GENOMIC DNA]</scope>
    <source>
        <strain evidence="1 2">PTYR-5</strain>
    </source>
</reference>
<keyword evidence="2" id="KW-1185">Reference proteome</keyword>
<gene>
    <name evidence="1" type="ORF">FHP24_00660</name>
</gene>
<evidence type="ECO:0000313" key="2">
    <source>
        <dbReference type="Proteomes" id="UP000311605"/>
    </source>
</evidence>